<evidence type="ECO:0000313" key="2">
    <source>
        <dbReference type="Proteomes" id="UP001596020"/>
    </source>
</evidence>
<dbReference type="RefSeq" id="WP_380077077.1">
    <property type="nucleotide sequence ID" value="NZ_JBHSGO010000007.1"/>
</dbReference>
<accession>A0ABV9K647</accession>
<gene>
    <name evidence="1" type="ORF">ACFO3G_00815</name>
</gene>
<proteinExistence type="predicted"/>
<sequence length="302" mass="35350">MVLIRAKESKNSKLFFSDGKLAGLRIRRNKNPVFRELQEGDTCQFRCEVRYDKDSYGHKYLQIETILEVVKTEFPSWSILKECYGIVVKSSVSNDRLEIFNPEYGLIRTTKDFGGHVEQDDFVRFHLTTQVIKNKLIYGAVNFLPCSKEDALMYFENNVVAINYLDDEKEMFNFASPEKNFYGEVPFKETTLRPILGDIYRIYYCEYKYRNKFVRKIVDYERIEKGRDDTTTVRGQLVVSFKNKRQANNPKAYPSFGFVNQKYFIPGMLLKSADIREDCYVAAHMVLIDGKSVVFEVFPLGR</sequence>
<reference evidence="2" key="1">
    <citation type="journal article" date="2019" name="Int. J. Syst. Evol. Microbiol.">
        <title>The Global Catalogue of Microorganisms (GCM) 10K type strain sequencing project: providing services to taxonomists for standard genome sequencing and annotation.</title>
        <authorList>
            <consortium name="The Broad Institute Genomics Platform"/>
            <consortium name="The Broad Institute Genome Sequencing Center for Infectious Disease"/>
            <person name="Wu L."/>
            <person name="Ma J."/>
        </authorList>
    </citation>
    <scope>NUCLEOTIDE SEQUENCE [LARGE SCALE GENOMIC DNA]</scope>
    <source>
        <strain evidence="2">CGMCC 4.7357</strain>
    </source>
</reference>
<comment type="caution">
    <text evidence="1">The sequence shown here is derived from an EMBL/GenBank/DDBJ whole genome shotgun (WGS) entry which is preliminary data.</text>
</comment>
<evidence type="ECO:0000313" key="1">
    <source>
        <dbReference type="EMBL" id="MFC4665176.1"/>
    </source>
</evidence>
<keyword evidence="2" id="KW-1185">Reference proteome</keyword>
<dbReference type="Proteomes" id="UP001596020">
    <property type="component" value="Unassembled WGS sequence"/>
</dbReference>
<dbReference type="EMBL" id="JBHSGO010000007">
    <property type="protein sequence ID" value="MFC4665176.1"/>
    <property type="molecule type" value="Genomic_DNA"/>
</dbReference>
<organism evidence="1 2">
    <name type="scientific">Falsiporphyromonas endometrii</name>
    <dbReference type="NCBI Taxonomy" id="1387297"/>
    <lineage>
        <taxon>Bacteria</taxon>
        <taxon>Pseudomonadati</taxon>
        <taxon>Bacteroidota</taxon>
        <taxon>Bacteroidia</taxon>
        <taxon>Bacteroidales</taxon>
        <taxon>Porphyromonadaceae</taxon>
        <taxon>Falsiporphyromonas</taxon>
    </lineage>
</organism>
<protein>
    <submittedName>
        <fullName evidence="1">Uncharacterized protein</fullName>
    </submittedName>
</protein>
<name>A0ABV9K647_9PORP</name>